<evidence type="ECO:0000256" key="1">
    <source>
        <dbReference type="ARBA" id="ARBA00008791"/>
    </source>
</evidence>
<dbReference type="InterPro" id="IPR006015">
    <property type="entry name" value="Universal_stress_UspA"/>
</dbReference>
<comment type="caution">
    <text evidence="3">The sequence shown here is derived from an EMBL/GenBank/DDBJ whole genome shotgun (WGS) entry which is preliminary data.</text>
</comment>
<dbReference type="EMBL" id="JBHEZZ010000049">
    <property type="protein sequence ID" value="MFC1407534.1"/>
    <property type="molecule type" value="Genomic_DNA"/>
</dbReference>
<name>A0ABV6V1C2_9ACTN</name>
<dbReference type="Pfam" id="PF00582">
    <property type="entry name" value="Usp"/>
    <property type="match status" value="1"/>
</dbReference>
<sequence length="171" mass="18040">MAGRSGRVVVGVSGSLGSLAALRRAVTEARSRGRSLVAVLVWTPPGGEVGYRQAPCPALARAWADAAKGRLRTAFSETFGGYPPDVPVEPLVVRCDSVGRALCEIAGRPEDLLVVGAGKRGPLARLHHGHVARHVLGHARCPVLAVPWTSPFEADERALRRLHRIGSPGVV</sequence>
<dbReference type="RefSeq" id="WP_030267271.1">
    <property type="nucleotide sequence ID" value="NZ_JBHEZZ010000049.1"/>
</dbReference>
<protein>
    <submittedName>
        <fullName evidence="3">Universal stress protein</fullName>
    </submittedName>
</protein>
<proteinExistence type="inferred from homology"/>
<organism evidence="3 4">
    <name type="scientific">Streptacidiphilus cavernicola</name>
    <dbReference type="NCBI Taxonomy" id="3342716"/>
    <lineage>
        <taxon>Bacteria</taxon>
        <taxon>Bacillati</taxon>
        <taxon>Actinomycetota</taxon>
        <taxon>Actinomycetes</taxon>
        <taxon>Kitasatosporales</taxon>
        <taxon>Streptomycetaceae</taxon>
        <taxon>Streptacidiphilus</taxon>
    </lineage>
</organism>
<dbReference type="PRINTS" id="PR01438">
    <property type="entry name" value="UNVRSLSTRESS"/>
</dbReference>
<dbReference type="InterPro" id="IPR014729">
    <property type="entry name" value="Rossmann-like_a/b/a_fold"/>
</dbReference>
<dbReference type="Proteomes" id="UP001592528">
    <property type="component" value="Unassembled WGS sequence"/>
</dbReference>
<evidence type="ECO:0000313" key="3">
    <source>
        <dbReference type="EMBL" id="MFC1407534.1"/>
    </source>
</evidence>
<evidence type="ECO:0000259" key="2">
    <source>
        <dbReference type="Pfam" id="PF00582"/>
    </source>
</evidence>
<evidence type="ECO:0000313" key="4">
    <source>
        <dbReference type="Proteomes" id="UP001592528"/>
    </source>
</evidence>
<gene>
    <name evidence="3" type="ORF">ACEZDJ_40295</name>
</gene>
<dbReference type="CDD" id="cd00293">
    <property type="entry name" value="USP-like"/>
    <property type="match status" value="1"/>
</dbReference>
<keyword evidence="4" id="KW-1185">Reference proteome</keyword>
<feature type="domain" description="UspA" evidence="2">
    <location>
        <begin position="7"/>
        <end position="147"/>
    </location>
</feature>
<reference evidence="3 4" key="1">
    <citation type="submission" date="2024-09" db="EMBL/GenBank/DDBJ databases">
        <authorList>
            <person name="Lee S.D."/>
        </authorList>
    </citation>
    <scope>NUCLEOTIDE SEQUENCE [LARGE SCALE GENOMIC DNA]</scope>
    <source>
        <strain evidence="3 4">N1-5</strain>
    </source>
</reference>
<dbReference type="InterPro" id="IPR006016">
    <property type="entry name" value="UspA"/>
</dbReference>
<accession>A0ABV6V1C2</accession>
<dbReference type="SUPFAM" id="SSF52402">
    <property type="entry name" value="Adenine nucleotide alpha hydrolases-like"/>
    <property type="match status" value="1"/>
</dbReference>
<dbReference type="Gene3D" id="3.40.50.620">
    <property type="entry name" value="HUPs"/>
    <property type="match status" value="1"/>
</dbReference>
<comment type="similarity">
    <text evidence="1">Belongs to the universal stress protein A family.</text>
</comment>